<proteinExistence type="predicted"/>
<dbReference type="InterPro" id="IPR011006">
    <property type="entry name" value="CheY-like_superfamily"/>
</dbReference>
<comment type="caution">
    <text evidence="8">The sequence shown here is derived from an EMBL/GenBank/DDBJ whole genome shotgun (WGS) entry which is preliminary data.</text>
</comment>
<keyword evidence="1 4" id="KW-0597">Phosphoprotein</keyword>
<keyword evidence="2" id="KW-0902">Two-component regulatory system</keyword>
<evidence type="ECO:0000256" key="5">
    <source>
        <dbReference type="PROSITE-ProRule" id="PRU01091"/>
    </source>
</evidence>
<dbReference type="SMART" id="SM00862">
    <property type="entry name" value="Trans_reg_C"/>
    <property type="match status" value="1"/>
</dbReference>
<evidence type="ECO:0000259" key="7">
    <source>
        <dbReference type="PROSITE" id="PS51755"/>
    </source>
</evidence>
<accession>A0A1N7SJI0</accession>
<feature type="DNA-binding region" description="OmpR/PhoB-type" evidence="5">
    <location>
        <begin position="127"/>
        <end position="226"/>
    </location>
</feature>
<dbReference type="AlphaFoldDB" id="A0A1N7SJI0"/>
<evidence type="ECO:0000256" key="4">
    <source>
        <dbReference type="PROSITE-ProRule" id="PRU00169"/>
    </source>
</evidence>
<dbReference type="Pfam" id="PF00486">
    <property type="entry name" value="Trans_reg_C"/>
    <property type="match status" value="1"/>
</dbReference>
<evidence type="ECO:0000313" key="8">
    <source>
        <dbReference type="EMBL" id="SIT47145.1"/>
    </source>
</evidence>
<evidence type="ECO:0000256" key="1">
    <source>
        <dbReference type="ARBA" id="ARBA00022553"/>
    </source>
</evidence>
<evidence type="ECO:0000256" key="2">
    <source>
        <dbReference type="ARBA" id="ARBA00023012"/>
    </source>
</evidence>
<dbReference type="GO" id="GO:0000976">
    <property type="term" value="F:transcription cis-regulatory region binding"/>
    <property type="evidence" value="ECO:0007669"/>
    <property type="project" value="TreeGrafter"/>
</dbReference>
<dbReference type="PANTHER" id="PTHR48111:SF40">
    <property type="entry name" value="PHOSPHATE REGULON TRANSCRIPTIONAL REGULATORY PROTEIN PHOB"/>
    <property type="match status" value="1"/>
</dbReference>
<dbReference type="InterPro" id="IPR001867">
    <property type="entry name" value="OmpR/PhoB-type_DNA-bd"/>
</dbReference>
<name>A0A1N7SJI0_9BURK</name>
<reference evidence="8" key="1">
    <citation type="submission" date="2016-12" db="EMBL/GenBank/DDBJ databases">
        <authorList>
            <person name="Moulin L."/>
        </authorList>
    </citation>
    <scope>NUCLEOTIDE SEQUENCE [LARGE SCALE GENOMIC DNA]</scope>
    <source>
        <strain evidence="8">STM 7183</strain>
    </source>
</reference>
<dbReference type="Gene3D" id="1.10.10.10">
    <property type="entry name" value="Winged helix-like DNA-binding domain superfamily/Winged helix DNA-binding domain"/>
    <property type="match status" value="1"/>
</dbReference>
<dbReference type="PROSITE" id="PS50110">
    <property type="entry name" value="RESPONSE_REGULATORY"/>
    <property type="match status" value="1"/>
</dbReference>
<dbReference type="EMBL" id="CYGY02000056">
    <property type="protein sequence ID" value="SIT47145.1"/>
    <property type="molecule type" value="Genomic_DNA"/>
</dbReference>
<dbReference type="PANTHER" id="PTHR48111">
    <property type="entry name" value="REGULATOR OF RPOS"/>
    <property type="match status" value="1"/>
</dbReference>
<feature type="domain" description="Response regulatory" evidence="6">
    <location>
        <begin position="2"/>
        <end position="117"/>
    </location>
</feature>
<dbReference type="GO" id="GO:0006355">
    <property type="term" value="P:regulation of DNA-templated transcription"/>
    <property type="evidence" value="ECO:0007669"/>
    <property type="project" value="InterPro"/>
</dbReference>
<dbReference type="InterPro" id="IPR036388">
    <property type="entry name" value="WH-like_DNA-bd_sf"/>
</dbReference>
<keyword evidence="3 5" id="KW-0238">DNA-binding</keyword>
<dbReference type="GO" id="GO:0032993">
    <property type="term" value="C:protein-DNA complex"/>
    <property type="evidence" value="ECO:0007669"/>
    <property type="project" value="TreeGrafter"/>
</dbReference>
<evidence type="ECO:0000256" key="3">
    <source>
        <dbReference type="ARBA" id="ARBA00023125"/>
    </source>
</evidence>
<gene>
    <name evidence="8" type="ORF">BN2476_560010</name>
</gene>
<keyword evidence="9" id="KW-1185">Reference proteome</keyword>
<dbReference type="InterPro" id="IPR039420">
    <property type="entry name" value="WalR-like"/>
</dbReference>
<feature type="modified residue" description="4-aspartylphosphate" evidence="4">
    <location>
        <position position="51"/>
    </location>
</feature>
<dbReference type="GO" id="GO:0005829">
    <property type="term" value="C:cytosol"/>
    <property type="evidence" value="ECO:0007669"/>
    <property type="project" value="TreeGrafter"/>
</dbReference>
<dbReference type="SMART" id="SM00448">
    <property type="entry name" value="REC"/>
    <property type="match status" value="1"/>
</dbReference>
<protein>
    <submittedName>
        <fullName evidence="8">Response regulator with CheY-like receiver domain and winged-helix DNA-binding domain</fullName>
    </submittedName>
</protein>
<feature type="domain" description="OmpR/PhoB-type" evidence="7">
    <location>
        <begin position="127"/>
        <end position="226"/>
    </location>
</feature>
<dbReference type="InterPro" id="IPR001789">
    <property type="entry name" value="Sig_transdc_resp-reg_receiver"/>
</dbReference>
<dbReference type="OrthoDB" id="9802426at2"/>
<dbReference type="CDD" id="cd00383">
    <property type="entry name" value="trans_reg_C"/>
    <property type="match status" value="1"/>
</dbReference>
<dbReference type="GO" id="GO:0000156">
    <property type="term" value="F:phosphorelay response regulator activity"/>
    <property type="evidence" value="ECO:0007669"/>
    <property type="project" value="TreeGrafter"/>
</dbReference>
<evidence type="ECO:0000313" key="9">
    <source>
        <dbReference type="Proteomes" id="UP000195569"/>
    </source>
</evidence>
<dbReference type="Proteomes" id="UP000195569">
    <property type="component" value="Unassembled WGS sequence"/>
</dbReference>
<dbReference type="SUPFAM" id="SSF52172">
    <property type="entry name" value="CheY-like"/>
    <property type="match status" value="1"/>
</dbReference>
<dbReference type="Pfam" id="PF00072">
    <property type="entry name" value="Response_reg"/>
    <property type="match status" value="1"/>
</dbReference>
<dbReference type="PROSITE" id="PS51755">
    <property type="entry name" value="OMPR_PHOB"/>
    <property type="match status" value="1"/>
</dbReference>
<dbReference type="RefSeq" id="WP_087737528.1">
    <property type="nucleotide sequence ID" value="NZ_CYGY02000056.1"/>
</dbReference>
<organism evidence="8 9">
    <name type="scientific">Paraburkholderia piptadeniae</name>
    <dbReference type="NCBI Taxonomy" id="1701573"/>
    <lineage>
        <taxon>Bacteria</taxon>
        <taxon>Pseudomonadati</taxon>
        <taxon>Pseudomonadota</taxon>
        <taxon>Betaproteobacteria</taxon>
        <taxon>Burkholderiales</taxon>
        <taxon>Burkholderiaceae</taxon>
        <taxon>Paraburkholderia</taxon>
    </lineage>
</organism>
<evidence type="ECO:0000259" key="6">
    <source>
        <dbReference type="PROSITE" id="PS50110"/>
    </source>
</evidence>
<sequence length="242" mass="27334">MRVAILQRDLAQANLLEQAIIETGHCCLKFTDGLSLSAALGKSNVHLVVLDWHASALSGADLLSSLRYVRSDRLPVIFASADVSEQSVVRALACGADDYVALPLRRAEFRERLSAVLRRAYPEETAQREFRVGPYEFESSRQMVKVDGIPVLLSLTQYRLALMFFLNLDKVLSREHIFSVVWGRELRAPTRTIDSTVSKLRVLLQIEEKHGFRLQPVYKNGYRLMRLKKMHGETLIPILAAA</sequence>
<dbReference type="Gene3D" id="3.40.50.2300">
    <property type="match status" value="1"/>
</dbReference>